<evidence type="ECO:0000256" key="4">
    <source>
        <dbReference type="PIRSR" id="PIRSR000948-1"/>
    </source>
</evidence>
<dbReference type="GO" id="GO:0046872">
    <property type="term" value="F:metal ion binding"/>
    <property type="evidence" value="ECO:0007669"/>
    <property type="project" value="UniProtKB-KW"/>
</dbReference>
<dbReference type="Proteomes" id="UP000307440">
    <property type="component" value="Unassembled WGS sequence"/>
</dbReference>
<evidence type="ECO:0000256" key="2">
    <source>
        <dbReference type="ARBA" id="ARBA00023180"/>
    </source>
</evidence>
<comment type="function">
    <text evidence="3">Converts sphingomyelin to ceramide.</text>
</comment>
<sequence length="632" mass="69833">MRILQSLWLTLLLYIAGVNAGLVDDIVNGLKNSATCAACHGLLVPLKLLARFGDRPFRKTFVAVCKVATSFDDDVCEGAVGTQAPILAHDLRSIDPLGQTAKKLCDALFGLCQPPAVNTYRVPFPRPLPINPKTFTSSGKAPFQVVHFSDIHIDRSYAPGSDSTCSKPICCRNYAGENQPPISPAGPMGSRNCDTPTGLAHNFLRTITNNNKFSIFTGDVIEASVWLANRDDVTHDIKLFTGEIATIPGAPVYAALGNHESAPTNAFPRNTTKKSNSQWVFDSLSEGWKPIIGPVAAQQAAHLSGSYSIVVPGTNLRIISLNTVYWYKNNWWLYDSNNAQPDPNGILQFTVEQLQVAEDAGHRAWIVGHIPPGRQDVLRDQSNYFDQIVQRYRHVIAGQFFGHSHQDEFMVGYSDYNRRTSETAVSVAMLAPAITPRGSNPGFKVYDIDPDTYEVMDVKVYRSDLFSPEFQVEPKWELGYSARDLYGRHVSGLQPHESLGPVFWHKVTEAFERDNGVFDTYRSLKRGGGDPGTCDAECKRIAICDIRAMRSENSCTVSKPGIKLRRGLSEDGTDQAHDLLPQEDCEGPGVIELLQVATHDLSDDGWERLRTELEAIIPEGQPTDDPDNREDD</sequence>
<dbReference type="EMBL" id="ML210240">
    <property type="protein sequence ID" value="TFK22448.1"/>
    <property type="molecule type" value="Genomic_DNA"/>
</dbReference>
<dbReference type="GO" id="GO:0004767">
    <property type="term" value="F:sphingomyelin phosphodiesterase activity"/>
    <property type="evidence" value="ECO:0007669"/>
    <property type="project" value="UniProtKB-UniRule"/>
</dbReference>
<keyword evidence="3" id="KW-0326">Glycosidase</keyword>
<dbReference type="GO" id="GO:0016020">
    <property type="term" value="C:membrane"/>
    <property type="evidence" value="ECO:0007669"/>
    <property type="project" value="GOC"/>
</dbReference>
<evidence type="ECO:0000256" key="3">
    <source>
        <dbReference type="PIRNR" id="PIRNR000948"/>
    </source>
</evidence>
<dbReference type="InterPro" id="IPR041805">
    <property type="entry name" value="ASMase/PPN1_MPP"/>
</dbReference>
<evidence type="ECO:0000259" key="7">
    <source>
        <dbReference type="Pfam" id="PF00149"/>
    </source>
</evidence>
<dbReference type="AlphaFoldDB" id="A0A5C3L2Q7"/>
<protein>
    <recommendedName>
        <fullName evidence="3">Sphingomyelin phosphodiesterase</fullName>
    </recommendedName>
</protein>
<dbReference type="InterPro" id="IPR011160">
    <property type="entry name" value="Sphingomy_PDE"/>
</dbReference>
<dbReference type="OrthoDB" id="282973at2759"/>
<gene>
    <name evidence="8" type="ORF">FA15DRAFT_671492</name>
</gene>
<feature type="chain" id="PRO_5023021340" description="Sphingomyelin phosphodiesterase" evidence="6">
    <location>
        <begin position="21"/>
        <end position="632"/>
    </location>
</feature>
<feature type="binding site" evidence="4">
    <location>
        <position position="150"/>
    </location>
    <ligand>
        <name>Zn(2+)</name>
        <dbReference type="ChEBI" id="CHEBI:29105"/>
        <label>1</label>
    </ligand>
</feature>
<name>A0A5C3L2Q7_COPMA</name>
<feature type="disulfide bond" evidence="5">
    <location>
        <begin position="65"/>
        <end position="76"/>
    </location>
</feature>
<evidence type="ECO:0000256" key="1">
    <source>
        <dbReference type="ARBA" id="ARBA00022801"/>
    </source>
</evidence>
<evidence type="ECO:0000313" key="8">
    <source>
        <dbReference type="EMBL" id="TFK22448.1"/>
    </source>
</evidence>
<keyword evidence="2" id="KW-0325">Glycoprotein</keyword>
<keyword evidence="4" id="KW-0862">Zinc</keyword>
<dbReference type="GO" id="GO:0006685">
    <property type="term" value="P:sphingomyelin catabolic process"/>
    <property type="evidence" value="ECO:0007669"/>
    <property type="project" value="UniProtKB-UniRule"/>
</dbReference>
<organism evidence="8 9">
    <name type="scientific">Coprinopsis marcescibilis</name>
    <name type="common">Agaric fungus</name>
    <name type="synonym">Psathyrella marcescibilis</name>
    <dbReference type="NCBI Taxonomy" id="230819"/>
    <lineage>
        <taxon>Eukaryota</taxon>
        <taxon>Fungi</taxon>
        <taxon>Dikarya</taxon>
        <taxon>Basidiomycota</taxon>
        <taxon>Agaricomycotina</taxon>
        <taxon>Agaricomycetes</taxon>
        <taxon>Agaricomycetidae</taxon>
        <taxon>Agaricales</taxon>
        <taxon>Agaricineae</taxon>
        <taxon>Psathyrellaceae</taxon>
        <taxon>Coprinopsis</taxon>
    </lineage>
</organism>
<dbReference type="GO" id="GO:0005615">
    <property type="term" value="C:extracellular space"/>
    <property type="evidence" value="ECO:0007669"/>
    <property type="project" value="TreeGrafter"/>
</dbReference>
<keyword evidence="1 3" id="KW-0378">Hydrolase</keyword>
<dbReference type="STRING" id="230819.A0A5C3L2Q7"/>
<keyword evidence="5" id="KW-1015">Disulfide bond</keyword>
<comment type="cofactor">
    <cofactor evidence="4">
        <name>Zn(2+)</name>
        <dbReference type="ChEBI" id="CHEBI:29105"/>
    </cofactor>
    <text evidence="4">Binds 2 Zn(2+) ions per subunit.</text>
</comment>
<proteinExistence type="inferred from homology"/>
<dbReference type="PIRSF" id="PIRSF000948">
    <property type="entry name" value="Sphingomy_PDE"/>
    <property type="match status" value="1"/>
</dbReference>
<keyword evidence="4" id="KW-0479">Metal-binding</keyword>
<feature type="binding site" evidence="4">
    <location>
        <position position="403"/>
    </location>
    <ligand>
        <name>Zn(2+)</name>
        <dbReference type="ChEBI" id="CHEBI:29105"/>
        <label>2</label>
    </ligand>
</feature>
<feature type="binding site" evidence="4">
    <location>
        <position position="152"/>
    </location>
    <ligand>
        <name>Zn(2+)</name>
        <dbReference type="ChEBI" id="CHEBI:29105"/>
        <label>1</label>
    </ligand>
</feature>
<feature type="signal peptide" evidence="6">
    <location>
        <begin position="1"/>
        <end position="20"/>
    </location>
</feature>
<feature type="disulfide bond" evidence="5">
    <location>
        <begin position="36"/>
        <end position="112"/>
    </location>
</feature>
<evidence type="ECO:0000256" key="5">
    <source>
        <dbReference type="PIRSR" id="PIRSR000948-2"/>
    </source>
</evidence>
<dbReference type="CDD" id="cd00842">
    <property type="entry name" value="MPP_ASMase"/>
    <property type="match status" value="1"/>
</dbReference>
<feature type="domain" description="Calcineurin-like phosphoesterase" evidence="7">
    <location>
        <begin position="144"/>
        <end position="406"/>
    </location>
</feature>
<feature type="disulfide bond" evidence="5">
    <location>
        <begin position="165"/>
        <end position="170"/>
    </location>
</feature>
<feature type="disulfide bond" evidence="5">
    <location>
        <begin position="534"/>
        <end position="538"/>
    </location>
</feature>
<dbReference type="SUPFAM" id="SSF56300">
    <property type="entry name" value="Metallo-dependent phosphatases"/>
    <property type="match status" value="1"/>
</dbReference>
<evidence type="ECO:0000256" key="6">
    <source>
        <dbReference type="SAM" id="SignalP"/>
    </source>
</evidence>
<keyword evidence="9" id="KW-1185">Reference proteome</keyword>
<dbReference type="InterPro" id="IPR004843">
    <property type="entry name" value="Calcineurin-like_PHP"/>
</dbReference>
<dbReference type="Pfam" id="PF00149">
    <property type="entry name" value="Metallophos"/>
    <property type="match status" value="1"/>
</dbReference>
<feature type="binding site" evidence="4">
    <location>
        <position position="369"/>
    </location>
    <ligand>
        <name>Zn(2+)</name>
        <dbReference type="ChEBI" id="CHEBI:29105"/>
        <label>2</label>
    </ligand>
</feature>
<dbReference type="Gene3D" id="3.60.21.10">
    <property type="match status" value="1"/>
</dbReference>
<dbReference type="PANTHER" id="PTHR10340">
    <property type="entry name" value="SPHINGOMYELIN PHOSPHODIESTERASE"/>
    <property type="match status" value="1"/>
</dbReference>
<feature type="binding site" evidence="4">
    <location>
        <position position="219"/>
    </location>
    <ligand>
        <name>Zn(2+)</name>
        <dbReference type="ChEBI" id="CHEBI:29105"/>
        <label>2</label>
    </ligand>
</feature>
<dbReference type="PANTHER" id="PTHR10340:SF34">
    <property type="entry name" value="SPHINGOMYELIN PHOSPHODIESTERASE"/>
    <property type="match status" value="1"/>
</dbReference>
<feature type="binding site" evidence="4">
    <location>
        <position position="405"/>
    </location>
    <ligand>
        <name>Zn(2+)</name>
        <dbReference type="ChEBI" id="CHEBI:29105"/>
        <label>1</label>
    </ligand>
</feature>
<evidence type="ECO:0000313" key="9">
    <source>
        <dbReference type="Proteomes" id="UP000307440"/>
    </source>
</evidence>
<reference evidence="8 9" key="1">
    <citation type="journal article" date="2019" name="Nat. Ecol. Evol.">
        <title>Megaphylogeny resolves global patterns of mushroom evolution.</title>
        <authorList>
            <person name="Varga T."/>
            <person name="Krizsan K."/>
            <person name="Foldi C."/>
            <person name="Dima B."/>
            <person name="Sanchez-Garcia M."/>
            <person name="Sanchez-Ramirez S."/>
            <person name="Szollosi G.J."/>
            <person name="Szarkandi J.G."/>
            <person name="Papp V."/>
            <person name="Albert L."/>
            <person name="Andreopoulos W."/>
            <person name="Angelini C."/>
            <person name="Antonin V."/>
            <person name="Barry K.W."/>
            <person name="Bougher N.L."/>
            <person name="Buchanan P."/>
            <person name="Buyck B."/>
            <person name="Bense V."/>
            <person name="Catcheside P."/>
            <person name="Chovatia M."/>
            <person name="Cooper J."/>
            <person name="Damon W."/>
            <person name="Desjardin D."/>
            <person name="Finy P."/>
            <person name="Geml J."/>
            <person name="Haridas S."/>
            <person name="Hughes K."/>
            <person name="Justo A."/>
            <person name="Karasinski D."/>
            <person name="Kautmanova I."/>
            <person name="Kiss B."/>
            <person name="Kocsube S."/>
            <person name="Kotiranta H."/>
            <person name="LaButti K.M."/>
            <person name="Lechner B.E."/>
            <person name="Liimatainen K."/>
            <person name="Lipzen A."/>
            <person name="Lukacs Z."/>
            <person name="Mihaltcheva S."/>
            <person name="Morgado L.N."/>
            <person name="Niskanen T."/>
            <person name="Noordeloos M.E."/>
            <person name="Ohm R.A."/>
            <person name="Ortiz-Santana B."/>
            <person name="Ovrebo C."/>
            <person name="Racz N."/>
            <person name="Riley R."/>
            <person name="Savchenko A."/>
            <person name="Shiryaev A."/>
            <person name="Soop K."/>
            <person name="Spirin V."/>
            <person name="Szebenyi C."/>
            <person name="Tomsovsky M."/>
            <person name="Tulloss R.E."/>
            <person name="Uehling J."/>
            <person name="Grigoriev I.V."/>
            <person name="Vagvolgyi C."/>
            <person name="Papp T."/>
            <person name="Martin F.M."/>
            <person name="Miettinen O."/>
            <person name="Hibbett D.S."/>
            <person name="Nagy L.G."/>
        </authorList>
    </citation>
    <scope>NUCLEOTIDE SEQUENCE [LARGE SCALE GENOMIC DNA]</scope>
    <source>
        <strain evidence="8 9">CBS 121175</strain>
    </source>
</reference>
<accession>A0A5C3L2Q7</accession>
<dbReference type="GO" id="GO:0016798">
    <property type="term" value="F:hydrolase activity, acting on glycosyl bonds"/>
    <property type="evidence" value="ECO:0007669"/>
    <property type="project" value="UniProtKB-KW"/>
</dbReference>
<dbReference type="InterPro" id="IPR029052">
    <property type="entry name" value="Metallo-depent_PP-like"/>
</dbReference>
<feature type="disulfide bond" evidence="5">
    <location>
        <begin position="171"/>
        <end position="193"/>
    </location>
</feature>
<comment type="similarity">
    <text evidence="3">Belongs to the acid sphingomyelinase family.</text>
</comment>
<feature type="binding site" evidence="4">
    <location>
        <position position="258"/>
    </location>
    <ligand>
        <name>Zn(2+)</name>
        <dbReference type="ChEBI" id="CHEBI:29105"/>
        <label>2</label>
    </ligand>
</feature>
<keyword evidence="6" id="KW-0732">Signal</keyword>
<feature type="binding site" evidence="4">
    <location>
        <position position="219"/>
    </location>
    <ligand>
        <name>Zn(2+)</name>
        <dbReference type="ChEBI" id="CHEBI:29105"/>
        <label>1</label>
    </ligand>
</feature>